<evidence type="ECO:0000313" key="2">
    <source>
        <dbReference type="Proteomes" id="UP000298324"/>
    </source>
</evidence>
<dbReference type="Proteomes" id="UP000298324">
    <property type="component" value="Unassembled WGS sequence"/>
</dbReference>
<accession>A0A4Y7RC55</accession>
<gene>
    <name evidence="1" type="ORF">Psch_00096</name>
</gene>
<dbReference type="EMBL" id="QFGA01000001">
    <property type="protein sequence ID" value="TEB06564.1"/>
    <property type="molecule type" value="Genomic_DNA"/>
</dbReference>
<protein>
    <submittedName>
        <fullName evidence="1">Uncharacterized protein</fullName>
    </submittedName>
</protein>
<comment type="caution">
    <text evidence="1">The sequence shown here is derived from an EMBL/GenBank/DDBJ whole genome shotgun (WGS) entry which is preliminary data.</text>
</comment>
<proteinExistence type="predicted"/>
<keyword evidence="2" id="KW-1185">Reference proteome</keyword>
<name>A0A4Y7RC55_9FIRM</name>
<evidence type="ECO:0000313" key="1">
    <source>
        <dbReference type="EMBL" id="TEB06564.1"/>
    </source>
</evidence>
<dbReference type="AlphaFoldDB" id="A0A4Y7RC55"/>
<organism evidence="1 2">
    <name type="scientific">Pelotomaculum schinkii</name>
    <dbReference type="NCBI Taxonomy" id="78350"/>
    <lineage>
        <taxon>Bacteria</taxon>
        <taxon>Bacillati</taxon>
        <taxon>Bacillota</taxon>
        <taxon>Clostridia</taxon>
        <taxon>Eubacteriales</taxon>
        <taxon>Desulfotomaculaceae</taxon>
        <taxon>Pelotomaculum</taxon>
    </lineage>
</organism>
<reference evidence="1 2" key="1">
    <citation type="journal article" date="2018" name="Environ. Microbiol.">
        <title>Novel energy conservation strategies and behaviour of Pelotomaculum schinkii driving syntrophic propionate catabolism.</title>
        <authorList>
            <person name="Hidalgo-Ahumada C.A.P."/>
            <person name="Nobu M.K."/>
            <person name="Narihiro T."/>
            <person name="Tamaki H."/>
            <person name="Liu W.T."/>
            <person name="Kamagata Y."/>
            <person name="Stams A.J.M."/>
            <person name="Imachi H."/>
            <person name="Sousa D.Z."/>
        </authorList>
    </citation>
    <scope>NUCLEOTIDE SEQUENCE [LARGE SCALE GENOMIC DNA]</scope>
    <source>
        <strain evidence="1 2">HH</strain>
    </source>
</reference>
<sequence>MNNFTGINRFLEEPRWLRSVKEMTERFKEPEWLRTINEANSPISQISQIQNIWDQNKWVLEFSSKIDMATETMRILEAVQPILDTQNRLNDIYWLDFKNQRDN</sequence>
<dbReference type="RefSeq" id="WP_190238796.1">
    <property type="nucleotide sequence ID" value="NZ_QFGA01000001.1"/>
</dbReference>